<dbReference type="EMBL" id="JAMPKK010000021">
    <property type="protein sequence ID" value="MEP0865079.1"/>
    <property type="molecule type" value="Genomic_DNA"/>
</dbReference>
<feature type="signal peptide" evidence="2">
    <location>
        <begin position="1"/>
        <end position="21"/>
    </location>
</feature>
<sequence length="573" mass="61762">MKFHFAKLMGSFLMLLLGSQAAVGLKVLSEEMSESVAFNPTLVTLDFGVEATEPTAKTDTTSDDAENLNAIASKTASKLFATKKSPGSIAIGAAEGNFTLTGETTSLYFGHTDPGNHVVNRGFCSWNRAKNLTLQEANQRCLKALQRQGASTERRLKALSIDASAHTEALVNGTDLWNQSNSAGPKFASAYQKALNKGLKGRRAYTYARVEAFRRKNGVLDASGLFGICTREPYYRSRLIGYPPYSESWRWNCIALDQERRVKIVSKALRQNIQKATIRSPQPPSKGEAVKGKSEERQKSGVAASSSDNISRQKISSVNLPSLQQPSDPNSVALSFEPAVEAVPIASTMVSSEDAIATDENQIDLNVTEQNAANNSPVLLFDPFVEQVPISPAQQSNAQKVTDGTAFSSIDQWTPNLKKTPKRGDYLAGYGVTSSYGRRVHPVTGKVHFHGGVDLGTPMNTPVYAIGRPGTKTGLWCWIDANGGGLVATMTSPSFPSLKFDALHLSWCKSITNGPKIKVDAGSIIGGTGNSGRSTGPHLHFQVRDLKTGRKISPNKGQLSWVLTGKSPKPSNK</sequence>
<dbReference type="RefSeq" id="WP_190423341.1">
    <property type="nucleotide sequence ID" value="NZ_JAMPKK010000021.1"/>
</dbReference>
<name>A0ABV0JNJ5_9CYAN</name>
<evidence type="ECO:0000256" key="2">
    <source>
        <dbReference type="SAM" id="SignalP"/>
    </source>
</evidence>
<comment type="caution">
    <text evidence="4">The sequence shown here is derived from an EMBL/GenBank/DDBJ whole genome shotgun (WGS) entry which is preliminary data.</text>
</comment>
<gene>
    <name evidence="4" type="ORF">NDI37_11430</name>
</gene>
<feature type="domain" description="M23ase beta-sheet core" evidence="3">
    <location>
        <begin position="449"/>
        <end position="552"/>
    </location>
</feature>
<dbReference type="PANTHER" id="PTHR21666:SF270">
    <property type="entry name" value="MUREIN HYDROLASE ACTIVATOR ENVC"/>
    <property type="match status" value="1"/>
</dbReference>
<protein>
    <submittedName>
        <fullName evidence="4">M23 family metallopeptidase</fullName>
    </submittedName>
</protein>
<keyword evidence="2" id="KW-0732">Signal</keyword>
<proteinExistence type="predicted"/>
<evidence type="ECO:0000259" key="3">
    <source>
        <dbReference type="Pfam" id="PF01551"/>
    </source>
</evidence>
<reference evidence="4 5" key="1">
    <citation type="submission" date="2022-04" db="EMBL/GenBank/DDBJ databases">
        <title>Positive selection, recombination, and allopatry shape intraspecific diversity of widespread and dominant cyanobacteria.</title>
        <authorList>
            <person name="Wei J."/>
            <person name="Shu W."/>
            <person name="Hu C."/>
        </authorList>
    </citation>
    <scope>NUCLEOTIDE SEQUENCE [LARGE SCALE GENOMIC DNA]</scope>
    <source>
        <strain evidence="4 5">GB2-A5</strain>
    </source>
</reference>
<dbReference type="InterPro" id="IPR050570">
    <property type="entry name" value="Cell_wall_metabolism_enzyme"/>
</dbReference>
<dbReference type="InterPro" id="IPR011055">
    <property type="entry name" value="Dup_hybrid_motif"/>
</dbReference>
<dbReference type="CDD" id="cd12797">
    <property type="entry name" value="M23_peptidase"/>
    <property type="match status" value="1"/>
</dbReference>
<keyword evidence="5" id="KW-1185">Reference proteome</keyword>
<dbReference type="Pfam" id="PF01551">
    <property type="entry name" value="Peptidase_M23"/>
    <property type="match status" value="1"/>
</dbReference>
<evidence type="ECO:0000313" key="4">
    <source>
        <dbReference type="EMBL" id="MEP0865079.1"/>
    </source>
</evidence>
<organism evidence="4 5">
    <name type="scientific">Funiculus sociatus GB2-A5</name>
    <dbReference type="NCBI Taxonomy" id="2933946"/>
    <lineage>
        <taxon>Bacteria</taxon>
        <taxon>Bacillati</taxon>
        <taxon>Cyanobacteriota</taxon>
        <taxon>Cyanophyceae</taxon>
        <taxon>Coleofasciculales</taxon>
        <taxon>Coleofasciculaceae</taxon>
        <taxon>Funiculus</taxon>
    </lineage>
</organism>
<dbReference type="InterPro" id="IPR016047">
    <property type="entry name" value="M23ase_b-sheet_dom"/>
</dbReference>
<evidence type="ECO:0000256" key="1">
    <source>
        <dbReference type="SAM" id="MobiDB-lite"/>
    </source>
</evidence>
<feature type="chain" id="PRO_5045885449" evidence="2">
    <location>
        <begin position="22"/>
        <end position="573"/>
    </location>
</feature>
<dbReference type="Gene3D" id="2.70.70.10">
    <property type="entry name" value="Glucose Permease (Domain IIA)"/>
    <property type="match status" value="1"/>
</dbReference>
<feature type="compositionally biased region" description="Basic and acidic residues" evidence="1">
    <location>
        <begin position="288"/>
        <end position="299"/>
    </location>
</feature>
<feature type="region of interest" description="Disordered" evidence="1">
    <location>
        <begin position="275"/>
        <end position="310"/>
    </location>
</feature>
<dbReference type="PANTHER" id="PTHR21666">
    <property type="entry name" value="PEPTIDASE-RELATED"/>
    <property type="match status" value="1"/>
</dbReference>
<dbReference type="Proteomes" id="UP001442494">
    <property type="component" value="Unassembled WGS sequence"/>
</dbReference>
<evidence type="ECO:0000313" key="5">
    <source>
        <dbReference type="Proteomes" id="UP001442494"/>
    </source>
</evidence>
<accession>A0ABV0JNJ5</accession>
<dbReference type="SUPFAM" id="SSF51261">
    <property type="entry name" value="Duplicated hybrid motif"/>
    <property type="match status" value="2"/>
</dbReference>